<feature type="transmembrane region" description="Helical" evidence="6">
    <location>
        <begin position="552"/>
        <end position="570"/>
    </location>
</feature>
<dbReference type="Proteomes" id="UP001358614">
    <property type="component" value="Chromosome 1"/>
</dbReference>
<dbReference type="Pfam" id="PF07690">
    <property type="entry name" value="MFS_1"/>
    <property type="match status" value="1"/>
</dbReference>
<dbReference type="AlphaFoldDB" id="A0AAX4KCX0"/>
<dbReference type="CDD" id="cd17323">
    <property type="entry name" value="MFS_Tpo1_MDR_like"/>
    <property type="match status" value="1"/>
</dbReference>
<dbReference type="GO" id="GO:1990961">
    <property type="term" value="P:xenobiotic detoxification by transmembrane export across the plasma membrane"/>
    <property type="evidence" value="ECO:0007669"/>
    <property type="project" value="TreeGrafter"/>
</dbReference>
<feature type="transmembrane region" description="Helical" evidence="6">
    <location>
        <begin position="479"/>
        <end position="499"/>
    </location>
</feature>
<feature type="domain" description="Major facilitator superfamily (MFS) profile" evidence="7">
    <location>
        <begin position="165"/>
        <end position="598"/>
    </location>
</feature>
<evidence type="ECO:0000259" key="7">
    <source>
        <dbReference type="PROSITE" id="PS50850"/>
    </source>
</evidence>
<dbReference type="InterPro" id="IPR036259">
    <property type="entry name" value="MFS_trans_sf"/>
</dbReference>
<feature type="compositionally biased region" description="Basic and acidic residues" evidence="5">
    <location>
        <begin position="75"/>
        <end position="89"/>
    </location>
</feature>
<dbReference type="GeneID" id="91100668"/>
<dbReference type="InterPro" id="IPR011701">
    <property type="entry name" value="MFS"/>
</dbReference>
<keyword evidence="3 6" id="KW-1133">Transmembrane helix</keyword>
<evidence type="ECO:0000256" key="6">
    <source>
        <dbReference type="SAM" id="Phobius"/>
    </source>
</evidence>
<keyword evidence="2 6" id="KW-0812">Transmembrane</keyword>
<dbReference type="KEGG" id="ker:91100668"/>
<gene>
    <name evidence="8" type="ORF">V865_001864</name>
</gene>
<feature type="transmembrane region" description="Helical" evidence="6">
    <location>
        <begin position="195"/>
        <end position="219"/>
    </location>
</feature>
<feature type="region of interest" description="Disordered" evidence="5">
    <location>
        <begin position="69"/>
        <end position="111"/>
    </location>
</feature>
<feature type="transmembrane region" description="Helical" evidence="6">
    <location>
        <begin position="438"/>
        <end position="458"/>
    </location>
</feature>
<evidence type="ECO:0000313" key="9">
    <source>
        <dbReference type="Proteomes" id="UP001358614"/>
    </source>
</evidence>
<dbReference type="FunFam" id="1.20.1250.20:FF:000011">
    <property type="entry name" value="MFS multidrug transporter, putative"/>
    <property type="match status" value="1"/>
</dbReference>
<dbReference type="Gene3D" id="1.20.1250.20">
    <property type="entry name" value="MFS general substrate transporter like domains"/>
    <property type="match status" value="1"/>
</dbReference>
<evidence type="ECO:0000256" key="4">
    <source>
        <dbReference type="ARBA" id="ARBA00023136"/>
    </source>
</evidence>
<feature type="transmembrane region" description="Helical" evidence="6">
    <location>
        <begin position="291"/>
        <end position="314"/>
    </location>
</feature>
<feature type="transmembrane region" description="Helical" evidence="6">
    <location>
        <begin position="576"/>
        <end position="594"/>
    </location>
</feature>
<keyword evidence="9" id="KW-1185">Reference proteome</keyword>
<keyword evidence="4 6" id="KW-0472">Membrane</keyword>
<evidence type="ECO:0000256" key="1">
    <source>
        <dbReference type="ARBA" id="ARBA00004141"/>
    </source>
</evidence>
<evidence type="ECO:0000256" key="2">
    <source>
        <dbReference type="ARBA" id="ARBA00022692"/>
    </source>
</evidence>
<dbReference type="GO" id="GO:0015244">
    <property type="term" value="F:fluconazole transmembrane transporter activity"/>
    <property type="evidence" value="ECO:0007669"/>
    <property type="project" value="TreeGrafter"/>
</dbReference>
<proteinExistence type="predicted"/>
<dbReference type="SUPFAM" id="SSF103473">
    <property type="entry name" value="MFS general substrate transporter"/>
    <property type="match status" value="1"/>
</dbReference>
<feature type="transmembrane region" description="Helical" evidence="6">
    <location>
        <begin position="163"/>
        <end position="183"/>
    </location>
</feature>
<evidence type="ECO:0000256" key="3">
    <source>
        <dbReference type="ARBA" id="ARBA00022989"/>
    </source>
</evidence>
<comment type="subcellular location">
    <subcellularLocation>
        <location evidence="1">Membrane</location>
        <topology evidence="1">Multi-pass membrane protein</topology>
    </subcellularLocation>
</comment>
<feature type="transmembrane region" description="Helical" evidence="6">
    <location>
        <begin position="326"/>
        <end position="351"/>
    </location>
</feature>
<feature type="transmembrane region" description="Helical" evidence="6">
    <location>
        <begin position="505"/>
        <end position="531"/>
    </location>
</feature>
<dbReference type="PANTHER" id="PTHR23502:SF23">
    <property type="entry name" value="FLUCONAZOLE RESISTANCE PROTEIN 1"/>
    <property type="match status" value="1"/>
</dbReference>
<dbReference type="PANTHER" id="PTHR23502">
    <property type="entry name" value="MAJOR FACILITATOR SUPERFAMILY"/>
    <property type="match status" value="1"/>
</dbReference>
<organism evidence="8 9">
    <name type="scientific">Kwoniella europaea PYCC6329</name>
    <dbReference type="NCBI Taxonomy" id="1423913"/>
    <lineage>
        <taxon>Eukaryota</taxon>
        <taxon>Fungi</taxon>
        <taxon>Dikarya</taxon>
        <taxon>Basidiomycota</taxon>
        <taxon>Agaricomycotina</taxon>
        <taxon>Tremellomycetes</taxon>
        <taxon>Tremellales</taxon>
        <taxon>Cryptococcaceae</taxon>
        <taxon>Kwoniella</taxon>
    </lineage>
</organism>
<feature type="compositionally biased region" description="Polar residues" evidence="5">
    <location>
        <begin position="101"/>
        <end position="110"/>
    </location>
</feature>
<dbReference type="PROSITE" id="PS50850">
    <property type="entry name" value="MFS"/>
    <property type="match status" value="1"/>
</dbReference>
<evidence type="ECO:0000256" key="5">
    <source>
        <dbReference type="SAM" id="MobiDB-lite"/>
    </source>
</evidence>
<dbReference type="RefSeq" id="XP_066081775.1">
    <property type="nucleotide sequence ID" value="XM_066225678.1"/>
</dbReference>
<dbReference type="InterPro" id="IPR020846">
    <property type="entry name" value="MFS_dom"/>
</dbReference>
<accession>A0AAX4KCX0</accession>
<reference evidence="8 9" key="1">
    <citation type="submission" date="2024-01" db="EMBL/GenBank/DDBJ databases">
        <title>Comparative genomics of Cryptococcus and Kwoniella reveals pathogenesis evolution and contrasting modes of karyotype evolution via chromosome fusion or intercentromeric recombination.</title>
        <authorList>
            <person name="Coelho M.A."/>
            <person name="David-Palma M."/>
            <person name="Shea T."/>
            <person name="Bowers K."/>
            <person name="McGinley-Smith S."/>
            <person name="Mohammad A.W."/>
            <person name="Gnirke A."/>
            <person name="Yurkov A.M."/>
            <person name="Nowrousian M."/>
            <person name="Sun S."/>
            <person name="Cuomo C.A."/>
            <person name="Heitman J."/>
        </authorList>
    </citation>
    <scope>NUCLEOTIDE SEQUENCE [LARGE SCALE GENOMIC DNA]</scope>
    <source>
        <strain evidence="8 9">PYCC6329</strain>
    </source>
</reference>
<dbReference type="EMBL" id="CP144089">
    <property type="protein sequence ID" value="WWD03808.1"/>
    <property type="molecule type" value="Genomic_DNA"/>
</dbReference>
<name>A0AAX4KCX0_9TREE</name>
<protein>
    <recommendedName>
        <fullName evidence="7">Major facilitator superfamily (MFS) profile domain-containing protein</fullName>
    </recommendedName>
</protein>
<sequence length="621" mass="68473">MLFYVIVVVPSQPSLRSSLCTPRVAIVDTLRESFAGQLIRAITGSKLLPYPDERPDYVLPNRYRFSEKTAQSVDRAPHSPFDHPFHERNLAPGEDAEQHGRASTTSQDSDATMVIDERLVTRQGGQGLSPEKIKELMGKSEIVTWYGVDDPENPLNWSVFKKCWLVVIIMLMTSSVYMGSSIWSPAVMQGAEYFGVGQVTSTVGLSLFVAGYGVGPLFLSPVTEIPAIGRTIPYIVTLAIFCVLQVPTALVTNFAGFAVLRFLAGFWGSPPLATGGATIQDVFAAHTTPYAMGLWGLSAASAPALAPIIAGFAVEYKGWRWSFWEMLWLSGFTLVLAIFTLPETSSGTILLRRAKRLRKLTGNDNLKSISEISSEKMTGAEVAKMTLIRPFSVTFTEPIVLAIDLYIGLIYAILYSYFESYPIVCSEMGYGWSLGVSNLPFAALLVGSLISYAGYCIWNKLYFEKVYNDTNHNAPPEARLPMSMAAAICFPVSLFWFAWSANRTHWIVPVLSAVAFGMGTTWMFMPFLTYLPHAYPEYAASVLASNDFFRSMMGAGMPLAAHGLFVNLGIDWGNSLLGFLTVLFIPIPFILYQAGPWLRKKSPRALHDNPEESSNKDDNQA</sequence>
<feature type="transmembrane region" description="Helical" evidence="6">
    <location>
        <begin position="399"/>
        <end position="418"/>
    </location>
</feature>
<evidence type="ECO:0000313" key="8">
    <source>
        <dbReference type="EMBL" id="WWD03808.1"/>
    </source>
</evidence>
<dbReference type="GO" id="GO:0005886">
    <property type="term" value="C:plasma membrane"/>
    <property type="evidence" value="ECO:0007669"/>
    <property type="project" value="TreeGrafter"/>
</dbReference>
<feature type="transmembrane region" description="Helical" evidence="6">
    <location>
        <begin position="231"/>
        <end position="252"/>
    </location>
</feature>